<keyword evidence="2" id="KW-1185">Reference proteome</keyword>
<name>H8KM81_SOLCM</name>
<accession>H8KM81</accession>
<dbReference type="KEGG" id="scn:Solca_4273"/>
<gene>
    <name evidence="1" type="ordered locus">Solca_4273</name>
</gene>
<dbReference type="Gene3D" id="2.40.70.10">
    <property type="entry name" value="Acid Proteases"/>
    <property type="match status" value="2"/>
</dbReference>
<organism evidence="1 2">
    <name type="scientific">Solitalea canadensis (strain ATCC 29591 / DSM 3403 / JCM 21819 / LMG 8368 / NBRC 15130 / NCIMB 12057 / USAM 9D)</name>
    <name type="common">Flexibacter canadensis</name>
    <dbReference type="NCBI Taxonomy" id="929556"/>
    <lineage>
        <taxon>Bacteria</taxon>
        <taxon>Pseudomonadati</taxon>
        <taxon>Bacteroidota</taxon>
        <taxon>Sphingobacteriia</taxon>
        <taxon>Sphingobacteriales</taxon>
        <taxon>Sphingobacteriaceae</taxon>
        <taxon>Solitalea</taxon>
    </lineage>
</organism>
<dbReference type="HOGENOM" id="CLU_049420_0_0_10"/>
<protein>
    <recommendedName>
        <fullName evidence="3">Aspartyl protease</fullName>
    </recommendedName>
</protein>
<evidence type="ECO:0000313" key="2">
    <source>
        <dbReference type="Proteomes" id="UP000007590"/>
    </source>
</evidence>
<reference evidence="1" key="1">
    <citation type="submission" date="2012-02" db="EMBL/GenBank/DDBJ databases">
        <title>The complete genome of Solitalea canadensis DSM 3403.</title>
        <authorList>
            <consortium name="US DOE Joint Genome Institute (JGI-PGF)"/>
            <person name="Lucas S."/>
            <person name="Copeland A."/>
            <person name="Lapidus A."/>
            <person name="Glavina del Rio T."/>
            <person name="Dalin E."/>
            <person name="Tice H."/>
            <person name="Bruce D."/>
            <person name="Goodwin L."/>
            <person name="Pitluck S."/>
            <person name="Peters L."/>
            <person name="Ovchinnikova G."/>
            <person name="Lu M."/>
            <person name="Kyrpides N."/>
            <person name="Mavromatis K."/>
            <person name="Ivanova N."/>
            <person name="Brettin T."/>
            <person name="Detter J.C."/>
            <person name="Han C."/>
            <person name="Larimer F."/>
            <person name="Land M."/>
            <person name="Hauser L."/>
            <person name="Markowitz V."/>
            <person name="Cheng J.-F."/>
            <person name="Hugenholtz P."/>
            <person name="Woyke T."/>
            <person name="Wu D."/>
            <person name="Spring S."/>
            <person name="Schroeder M."/>
            <person name="Kopitz M."/>
            <person name="Brambilla E."/>
            <person name="Klenk H.-P."/>
            <person name="Eisen J.A."/>
        </authorList>
    </citation>
    <scope>NUCLEOTIDE SEQUENCE</scope>
    <source>
        <strain evidence="1">DSM 3403</strain>
    </source>
</reference>
<evidence type="ECO:0000313" key="1">
    <source>
        <dbReference type="EMBL" id="AFD09263.1"/>
    </source>
</evidence>
<dbReference type="EMBL" id="CP003349">
    <property type="protein sequence ID" value="AFD09263.1"/>
    <property type="molecule type" value="Genomic_DNA"/>
</dbReference>
<sequence length="425" mass="47519">MLKKTYTICLIFFLFVQNIFGQQSSLNELIRTKNFFAAQQVLANSEKEMTPEVKAIYNAVILNAFGMAQKSNDTLLSISKNKRPTTDSLGFLFHQTLYDNYVKLFNYREAAISGSILLKNYASYYTANNLKDEKEALKIWELLKDIPVQKITQPKAETIQLKKDLAQLWNIPVKQADSVYDFVFDSGAGISTITDSYARKLNLKIVSDSTVGINSGLTGNTTYAKLGVAAKLNFNNIEVSNCIFLIFPDSALSFASGVYKIKGIIGFPVIKELGTLHFTENQLLITKDSTPKTSIKNMTLDQLKPVIYLTYRNELLPFTFDSGAQSSLLSDVFYKKYQSDLDSKGVPTPYTIGGASGQKTLSAVKIPEIKLFCGASAIILKNCMVSKEMLDTNQDVYYGNIGQDVIKQFKTMVINFKESYIAFEN</sequence>
<dbReference type="eggNOG" id="COG3577">
    <property type="taxonomic scope" value="Bacteria"/>
</dbReference>
<dbReference type="InterPro" id="IPR021109">
    <property type="entry name" value="Peptidase_aspartic_dom_sf"/>
</dbReference>
<dbReference type="STRING" id="929556.Solca_4273"/>
<dbReference type="Proteomes" id="UP000007590">
    <property type="component" value="Chromosome"/>
</dbReference>
<dbReference type="Pfam" id="PF13650">
    <property type="entry name" value="Asp_protease_2"/>
    <property type="match status" value="1"/>
</dbReference>
<proteinExistence type="predicted"/>
<dbReference type="AlphaFoldDB" id="H8KM81"/>
<evidence type="ECO:0008006" key="3">
    <source>
        <dbReference type="Google" id="ProtNLM"/>
    </source>
</evidence>